<dbReference type="AlphaFoldDB" id="A0A4R2K3C9"/>
<gene>
    <name evidence="8" type="ORF">EV192_10143</name>
</gene>
<feature type="domain" description="Type II secretion system protein GspF" evidence="7">
    <location>
        <begin position="101"/>
        <end position="219"/>
    </location>
</feature>
<evidence type="ECO:0000259" key="7">
    <source>
        <dbReference type="Pfam" id="PF00482"/>
    </source>
</evidence>
<dbReference type="EMBL" id="SLWS01000001">
    <property type="protein sequence ID" value="TCO64278.1"/>
    <property type="molecule type" value="Genomic_DNA"/>
</dbReference>
<keyword evidence="9" id="KW-1185">Reference proteome</keyword>
<name>A0A4R2K3C9_9PSEU</name>
<dbReference type="PANTHER" id="PTHR35007:SF3">
    <property type="entry name" value="POSSIBLE CONSERVED ALANINE RICH MEMBRANE PROTEIN"/>
    <property type="match status" value="1"/>
</dbReference>
<dbReference type="RefSeq" id="WP_243726543.1">
    <property type="nucleotide sequence ID" value="NZ_SLWS01000001.1"/>
</dbReference>
<accession>A0A4R2K3C9</accession>
<dbReference type="PANTHER" id="PTHR35007">
    <property type="entry name" value="INTEGRAL MEMBRANE PROTEIN-RELATED"/>
    <property type="match status" value="1"/>
</dbReference>
<evidence type="ECO:0000256" key="6">
    <source>
        <dbReference type="SAM" id="Phobius"/>
    </source>
</evidence>
<feature type="transmembrane region" description="Helical" evidence="6">
    <location>
        <begin position="48"/>
        <end position="77"/>
    </location>
</feature>
<reference evidence="8 9" key="1">
    <citation type="submission" date="2019-03" db="EMBL/GenBank/DDBJ databases">
        <title>Genomic Encyclopedia of Type Strains, Phase IV (KMG-IV): sequencing the most valuable type-strain genomes for metagenomic binning, comparative biology and taxonomic classification.</title>
        <authorList>
            <person name="Goeker M."/>
        </authorList>
    </citation>
    <scope>NUCLEOTIDE SEQUENCE [LARGE SCALE GENOMIC DNA]</scope>
    <source>
        <strain evidence="8 9">DSM 45934</strain>
    </source>
</reference>
<evidence type="ECO:0000256" key="2">
    <source>
        <dbReference type="ARBA" id="ARBA00022475"/>
    </source>
</evidence>
<dbReference type="GO" id="GO:0005886">
    <property type="term" value="C:plasma membrane"/>
    <property type="evidence" value="ECO:0007669"/>
    <property type="project" value="UniProtKB-SubCell"/>
</dbReference>
<sequence>MIDFVLAALLLAAAIVVEPSPAIARCRLSALLGHRPARIRLPSQKVFPFVAAVPVGVLVVIVSGWLAALPVSVIAWFGARRLLRRPPPPVDPLRLAAGWDLLAACLRAGMPVPTAIRVIADRIPGAGGTAMRATADLLMLGADPVDAWRPVADVTQTAAFARSARRTARSGTELATVAAALANDVRVSATDVSEVRAQRASVLIAGPLGLCFLPAFMCLGIAPVIAGLAGRLGLAG</sequence>
<keyword evidence="2" id="KW-1003">Cell membrane</keyword>
<dbReference type="InterPro" id="IPR018076">
    <property type="entry name" value="T2SS_GspF_dom"/>
</dbReference>
<evidence type="ECO:0000256" key="5">
    <source>
        <dbReference type="ARBA" id="ARBA00023136"/>
    </source>
</evidence>
<dbReference type="Pfam" id="PF00482">
    <property type="entry name" value="T2SSF"/>
    <property type="match status" value="1"/>
</dbReference>
<evidence type="ECO:0000256" key="4">
    <source>
        <dbReference type="ARBA" id="ARBA00022989"/>
    </source>
</evidence>
<evidence type="ECO:0000256" key="1">
    <source>
        <dbReference type="ARBA" id="ARBA00004651"/>
    </source>
</evidence>
<keyword evidence="4 6" id="KW-1133">Transmembrane helix</keyword>
<keyword evidence="5 6" id="KW-0472">Membrane</keyword>
<evidence type="ECO:0000256" key="3">
    <source>
        <dbReference type="ARBA" id="ARBA00022692"/>
    </source>
</evidence>
<evidence type="ECO:0000313" key="9">
    <source>
        <dbReference type="Proteomes" id="UP000295680"/>
    </source>
</evidence>
<protein>
    <submittedName>
        <fullName evidence="8">Type II secretion system (T2SS) protein F</fullName>
    </submittedName>
</protein>
<keyword evidence="3 6" id="KW-0812">Transmembrane</keyword>
<evidence type="ECO:0000313" key="8">
    <source>
        <dbReference type="EMBL" id="TCO64278.1"/>
    </source>
</evidence>
<comment type="subcellular location">
    <subcellularLocation>
        <location evidence="1">Cell membrane</location>
        <topology evidence="1">Multi-pass membrane protein</topology>
    </subcellularLocation>
</comment>
<feature type="transmembrane region" description="Helical" evidence="6">
    <location>
        <begin position="202"/>
        <end position="226"/>
    </location>
</feature>
<proteinExistence type="predicted"/>
<organism evidence="8 9">
    <name type="scientific">Actinocrispum wychmicini</name>
    <dbReference type="NCBI Taxonomy" id="1213861"/>
    <lineage>
        <taxon>Bacteria</taxon>
        <taxon>Bacillati</taxon>
        <taxon>Actinomycetota</taxon>
        <taxon>Actinomycetes</taxon>
        <taxon>Pseudonocardiales</taxon>
        <taxon>Pseudonocardiaceae</taxon>
        <taxon>Actinocrispum</taxon>
    </lineage>
</organism>
<dbReference type="Proteomes" id="UP000295680">
    <property type="component" value="Unassembled WGS sequence"/>
</dbReference>
<comment type="caution">
    <text evidence="8">The sequence shown here is derived from an EMBL/GenBank/DDBJ whole genome shotgun (WGS) entry which is preliminary data.</text>
</comment>